<sequence length="383" mass="41803">MHPMGGDSSGGKNAPPKKLKFTPKVPPRKIPKPVGVKSETRDDEDALNRELLKHFNIQEGPGRSRATVERKPAPMQVVFGHGPARTSEFPRGPSGSGSNRGGTGHTGDSIADDDGHEIRDIVSTDDGNEICNIVSTADASVSTPKMEKEYVEPWDYTSYYPTTLPLRRPYSGKPELLDEQEFGKASADFDETRINPAAELGLTDNKEGKMILFHLPHSLPLVKRSASRKGKEIIDASKPPPTRNNTSETACSMKDLPAGFIGKMLVYKSGAVKMKLGDIIFDVSPGMNVNFSQDVAAINVKEKHFCLLGDLDKRAVVTPDVDSLIDGVKIKSSQEVGEIQCDYFDIICANSSEFTALSALRSVPLVMGLIIHKYEVPSRLRRS</sequence>
<accession>A0ACC2KHZ4</accession>
<name>A0ACC2KHZ4_PERAE</name>
<keyword evidence="2" id="KW-1185">Reference proteome</keyword>
<comment type="caution">
    <text evidence="1">The sequence shown here is derived from an EMBL/GenBank/DDBJ whole genome shotgun (WGS) entry which is preliminary data.</text>
</comment>
<dbReference type="EMBL" id="CM056817">
    <property type="protein sequence ID" value="KAJ8620627.1"/>
    <property type="molecule type" value="Genomic_DNA"/>
</dbReference>
<protein>
    <submittedName>
        <fullName evidence="1">Uncharacterized protein</fullName>
    </submittedName>
</protein>
<reference evidence="1 2" key="1">
    <citation type="journal article" date="2022" name="Hortic Res">
        <title>A haplotype resolved chromosomal level avocado genome allows analysis of novel avocado genes.</title>
        <authorList>
            <person name="Nath O."/>
            <person name="Fletcher S.J."/>
            <person name="Hayward A."/>
            <person name="Shaw L.M."/>
            <person name="Masouleh A.K."/>
            <person name="Furtado A."/>
            <person name="Henry R.J."/>
            <person name="Mitter N."/>
        </authorList>
    </citation>
    <scope>NUCLEOTIDE SEQUENCE [LARGE SCALE GENOMIC DNA]</scope>
    <source>
        <strain evidence="2">cv. Hass</strain>
    </source>
</reference>
<dbReference type="Proteomes" id="UP001234297">
    <property type="component" value="Chromosome 9"/>
</dbReference>
<evidence type="ECO:0000313" key="2">
    <source>
        <dbReference type="Proteomes" id="UP001234297"/>
    </source>
</evidence>
<organism evidence="1 2">
    <name type="scientific">Persea americana</name>
    <name type="common">Avocado</name>
    <dbReference type="NCBI Taxonomy" id="3435"/>
    <lineage>
        <taxon>Eukaryota</taxon>
        <taxon>Viridiplantae</taxon>
        <taxon>Streptophyta</taxon>
        <taxon>Embryophyta</taxon>
        <taxon>Tracheophyta</taxon>
        <taxon>Spermatophyta</taxon>
        <taxon>Magnoliopsida</taxon>
        <taxon>Magnoliidae</taxon>
        <taxon>Laurales</taxon>
        <taxon>Lauraceae</taxon>
        <taxon>Persea</taxon>
    </lineage>
</organism>
<gene>
    <name evidence="1" type="ORF">MRB53_029156</name>
</gene>
<proteinExistence type="predicted"/>
<evidence type="ECO:0000313" key="1">
    <source>
        <dbReference type="EMBL" id="KAJ8620627.1"/>
    </source>
</evidence>